<dbReference type="CDD" id="cd08977">
    <property type="entry name" value="SusD"/>
    <property type="match status" value="1"/>
</dbReference>
<evidence type="ECO:0000256" key="5">
    <source>
        <dbReference type="ARBA" id="ARBA00023237"/>
    </source>
</evidence>
<protein>
    <submittedName>
        <fullName evidence="8">RagB/SusD family nutrient uptake outer membrane protein</fullName>
    </submittedName>
</protein>
<dbReference type="Gene3D" id="1.25.40.390">
    <property type="match status" value="1"/>
</dbReference>
<keyword evidence="9" id="KW-1185">Reference proteome</keyword>
<dbReference type="InterPro" id="IPR012944">
    <property type="entry name" value="SusD_RagB_dom"/>
</dbReference>
<keyword evidence="3" id="KW-0732">Signal</keyword>
<evidence type="ECO:0000313" key="8">
    <source>
        <dbReference type="EMBL" id="MFC5408745.1"/>
    </source>
</evidence>
<dbReference type="SUPFAM" id="SSF48452">
    <property type="entry name" value="TPR-like"/>
    <property type="match status" value="1"/>
</dbReference>
<evidence type="ECO:0000256" key="1">
    <source>
        <dbReference type="ARBA" id="ARBA00004442"/>
    </source>
</evidence>
<evidence type="ECO:0000259" key="7">
    <source>
        <dbReference type="Pfam" id="PF14322"/>
    </source>
</evidence>
<dbReference type="InterPro" id="IPR033985">
    <property type="entry name" value="SusD-like_N"/>
</dbReference>
<comment type="similarity">
    <text evidence="2">Belongs to the SusD family.</text>
</comment>
<dbReference type="EMBL" id="JBHSMA010000001">
    <property type="protein sequence ID" value="MFC5408745.1"/>
    <property type="molecule type" value="Genomic_DNA"/>
</dbReference>
<evidence type="ECO:0000313" key="9">
    <source>
        <dbReference type="Proteomes" id="UP001596106"/>
    </source>
</evidence>
<name>A0ABW0I5E2_9BACT</name>
<comment type="subcellular location">
    <subcellularLocation>
        <location evidence="1">Cell outer membrane</location>
    </subcellularLocation>
</comment>
<gene>
    <name evidence="8" type="ORF">ACFPMF_05470</name>
</gene>
<sequence>MNTYFKRTLLLLTLGLGSCSCTEEFLEENPVSVLNPKSFYTTETGLRQGVHAAYASLRPIYGEDAQPLYFSLFGTDQFFSGKAAVGAYLIQYDANLTSALSEVNYVWTNFYKTINLANTILANENNVTMNQEAKNQLMAEARFIRAHSYFYLTQLFGDVSLLTEPTVGLQTDFKRNPTSEIYDLIVKDLLYAEANLPAKSPQLGRLSKAAAQHQLAQVYLVLKNWKAASENALKVINSGNHRLEADYVKIFDPSNQTNSEIIWSIQYENDPINSGSAGNTAHMWFTNSYSDIPGMQRTLEWGRPWTRFAPTDYLMSMYDEKKDQRWNVWRRFDDYSYNNPASLPAGKKFGDPIDESWRGTIEFHWALKKYQDPTRPSFNETRGNKDFIVFRLGETYLLAAEALMMEGKLTEATKYFNEVRKRAARPGVDFSIKESELNIDLILDERSRELAGEANRRFDLLRTGKLVERVKKYGHPVGAANIKEMHLLMPIPQRQIDLSTSNYPQNPGY</sequence>
<feature type="domain" description="SusD-like N-terminal" evidence="7">
    <location>
        <begin position="93"/>
        <end position="220"/>
    </location>
</feature>
<evidence type="ECO:0000256" key="3">
    <source>
        <dbReference type="ARBA" id="ARBA00022729"/>
    </source>
</evidence>
<proteinExistence type="inferred from homology"/>
<dbReference type="PROSITE" id="PS51257">
    <property type="entry name" value="PROKAR_LIPOPROTEIN"/>
    <property type="match status" value="1"/>
</dbReference>
<evidence type="ECO:0000259" key="6">
    <source>
        <dbReference type="Pfam" id="PF07980"/>
    </source>
</evidence>
<feature type="domain" description="RagB/SusD" evidence="6">
    <location>
        <begin position="260"/>
        <end position="509"/>
    </location>
</feature>
<keyword evidence="5" id="KW-0998">Cell outer membrane</keyword>
<dbReference type="RefSeq" id="WP_379841918.1">
    <property type="nucleotide sequence ID" value="NZ_JBHSMA010000001.1"/>
</dbReference>
<comment type="caution">
    <text evidence="8">The sequence shown here is derived from an EMBL/GenBank/DDBJ whole genome shotgun (WGS) entry which is preliminary data.</text>
</comment>
<evidence type="ECO:0000256" key="2">
    <source>
        <dbReference type="ARBA" id="ARBA00006275"/>
    </source>
</evidence>
<dbReference type="Pfam" id="PF07980">
    <property type="entry name" value="SusD_RagB"/>
    <property type="match status" value="1"/>
</dbReference>
<accession>A0ABW0I5E2</accession>
<reference evidence="9" key="1">
    <citation type="journal article" date="2019" name="Int. J. Syst. Evol. Microbiol.">
        <title>The Global Catalogue of Microorganisms (GCM) 10K type strain sequencing project: providing services to taxonomists for standard genome sequencing and annotation.</title>
        <authorList>
            <consortium name="The Broad Institute Genomics Platform"/>
            <consortium name="The Broad Institute Genome Sequencing Center for Infectious Disease"/>
            <person name="Wu L."/>
            <person name="Ma J."/>
        </authorList>
    </citation>
    <scope>NUCLEOTIDE SEQUENCE [LARGE SCALE GENOMIC DNA]</scope>
    <source>
        <strain evidence="9">CCUG 55250</strain>
    </source>
</reference>
<dbReference type="InterPro" id="IPR011990">
    <property type="entry name" value="TPR-like_helical_dom_sf"/>
</dbReference>
<dbReference type="Pfam" id="PF14322">
    <property type="entry name" value="SusD-like_3"/>
    <property type="match status" value="1"/>
</dbReference>
<dbReference type="Proteomes" id="UP001596106">
    <property type="component" value="Unassembled WGS sequence"/>
</dbReference>
<evidence type="ECO:0000256" key="4">
    <source>
        <dbReference type="ARBA" id="ARBA00023136"/>
    </source>
</evidence>
<organism evidence="8 9">
    <name type="scientific">Larkinella bovis</name>
    <dbReference type="NCBI Taxonomy" id="683041"/>
    <lineage>
        <taxon>Bacteria</taxon>
        <taxon>Pseudomonadati</taxon>
        <taxon>Bacteroidota</taxon>
        <taxon>Cytophagia</taxon>
        <taxon>Cytophagales</taxon>
        <taxon>Spirosomataceae</taxon>
        <taxon>Larkinella</taxon>
    </lineage>
</organism>
<keyword evidence="4" id="KW-0472">Membrane</keyword>